<evidence type="ECO:0000256" key="6">
    <source>
        <dbReference type="ARBA" id="ARBA00022676"/>
    </source>
</evidence>
<dbReference type="InterPro" id="IPR050396">
    <property type="entry name" value="Glycosyltr_51/Transpeptidase"/>
</dbReference>
<dbReference type="InterPro" id="IPR011815">
    <property type="entry name" value="PBP_1c"/>
</dbReference>
<organism evidence="15 16">
    <name type="scientific">Comamonas terrae</name>
    <dbReference type="NCBI Taxonomy" id="673548"/>
    <lineage>
        <taxon>Bacteria</taxon>
        <taxon>Pseudomonadati</taxon>
        <taxon>Pseudomonadota</taxon>
        <taxon>Betaproteobacteria</taxon>
        <taxon>Burkholderiales</taxon>
        <taxon>Comamonadaceae</taxon>
        <taxon>Comamonas</taxon>
    </lineage>
</organism>
<dbReference type="NCBIfam" id="TIGR02073">
    <property type="entry name" value="PBP_1c"/>
    <property type="match status" value="1"/>
</dbReference>
<dbReference type="EC" id="2.4.99.28" evidence="10"/>
<dbReference type="SUPFAM" id="SSF56601">
    <property type="entry name" value="beta-lactamase/transpeptidase-like"/>
    <property type="match status" value="1"/>
</dbReference>
<evidence type="ECO:0000256" key="9">
    <source>
        <dbReference type="ARBA" id="ARBA00023268"/>
    </source>
</evidence>
<dbReference type="InterPro" id="IPR023346">
    <property type="entry name" value="Lysozyme-like_dom_sf"/>
</dbReference>
<evidence type="ECO:0000259" key="14">
    <source>
        <dbReference type="Pfam" id="PF00912"/>
    </source>
</evidence>
<keyword evidence="9" id="KW-0511">Multifunctional enzyme</keyword>
<evidence type="ECO:0000313" key="16">
    <source>
        <dbReference type="Proteomes" id="UP001597463"/>
    </source>
</evidence>
<comment type="catalytic activity">
    <reaction evidence="11">
        <text>[GlcNAc-(1-&gt;4)-Mur2Ac(oyl-L-Ala-gamma-D-Glu-L-Lys-D-Ala-D-Ala)](n)-di-trans,octa-cis-undecaprenyl diphosphate + beta-D-GlcNAc-(1-&gt;4)-Mur2Ac(oyl-L-Ala-gamma-D-Glu-L-Lys-D-Ala-D-Ala)-di-trans,octa-cis-undecaprenyl diphosphate = [GlcNAc-(1-&gt;4)-Mur2Ac(oyl-L-Ala-gamma-D-Glu-L-Lys-D-Ala-D-Ala)](n+1)-di-trans,octa-cis-undecaprenyl diphosphate + di-trans,octa-cis-undecaprenyl diphosphate + H(+)</text>
        <dbReference type="Rhea" id="RHEA:23708"/>
        <dbReference type="Rhea" id="RHEA-COMP:9602"/>
        <dbReference type="Rhea" id="RHEA-COMP:9603"/>
        <dbReference type="ChEBI" id="CHEBI:15378"/>
        <dbReference type="ChEBI" id="CHEBI:58405"/>
        <dbReference type="ChEBI" id="CHEBI:60033"/>
        <dbReference type="ChEBI" id="CHEBI:78435"/>
        <dbReference type="EC" id="2.4.99.28"/>
    </reaction>
</comment>
<evidence type="ECO:0000256" key="8">
    <source>
        <dbReference type="ARBA" id="ARBA00022801"/>
    </source>
</evidence>
<evidence type="ECO:0000256" key="7">
    <source>
        <dbReference type="ARBA" id="ARBA00022679"/>
    </source>
</evidence>
<dbReference type="PANTHER" id="PTHR32282:SF15">
    <property type="entry name" value="PENICILLIN-BINDING PROTEIN 1C"/>
    <property type="match status" value="1"/>
</dbReference>
<accession>A0ABW5UH50</accession>
<dbReference type="Gene3D" id="3.40.710.10">
    <property type="entry name" value="DD-peptidase/beta-lactamase superfamily"/>
    <property type="match status" value="1"/>
</dbReference>
<dbReference type="RefSeq" id="WP_157081861.1">
    <property type="nucleotide sequence ID" value="NZ_BCNT01000003.1"/>
</dbReference>
<feature type="domain" description="Glycosyl transferase family 51" evidence="14">
    <location>
        <begin position="69"/>
        <end position="244"/>
    </location>
</feature>
<dbReference type="Gene3D" id="1.10.3810.10">
    <property type="entry name" value="Biosynthetic peptidoglycan transglycosylase-like"/>
    <property type="match status" value="1"/>
</dbReference>
<dbReference type="EMBL" id="JBHUMV010000001">
    <property type="protein sequence ID" value="MFD2752912.1"/>
    <property type="molecule type" value="Genomic_DNA"/>
</dbReference>
<keyword evidence="8" id="KW-0378">Hydrolase</keyword>
<keyword evidence="16" id="KW-1185">Reference proteome</keyword>
<dbReference type="InterPro" id="IPR001264">
    <property type="entry name" value="Glyco_trans_51"/>
</dbReference>
<dbReference type="Pfam" id="PF00912">
    <property type="entry name" value="Transgly"/>
    <property type="match status" value="1"/>
</dbReference>
<reference evidence="16" key="1">
    <citation type="journal article" date="2019" name="Int. J. Syst. Evol. Microbiol.">
        <title>The Global Catalogue of Microorganisms (GCM) 10K type strain sequencing project: providing services to taxonomists for standard genome sequencing and annotation.</title>
        <authorList>
            <consortium name="The Broad Institute Genomics Platform"/>
            <consortium name="The Broad Institute Genome Sequencing Center for Infectious Disease"/>
            <person name="Wu L."/>
            <person name="Ma J."/>
        </authorList>
    </citation>
    <scope>NUCLEOTIDE SEQUENCE [LARGE SCALE GENOMIC DNA]</scope>
    <source>
        <strain evidence="16">TISTR 1906</strain>
    </source>
</reference>
<comment type="caution">
    <text evidence="15">The sequence shown here is derived from an EMBL/GenBank/DDBJ whole genome shotgun (WGS) entry which is preliminary data.</text>
</comment>
<gene>
    <name evidence="15" type="primary">pbpC</name>
    <name evidence="15" type="ORF">ACFSW6_02355</name>
</gene>
<evidence type="ECO:0000256" key="2">
    <source>
        <dbReference type="ARBA" id="ARBA00007090"/>
    </source>
</evidence>
<keyword evidence="7" id="KW-0808">Transferase</keyword>
<dbReference type="InterPro" id="IPR001460">
    <property type="entry name" value="PCN-bd_Tpept"/>
</dbReference>
<evidence type="ECO:0000256" key="12">
    <source>
        <dbReference type="SAM" id="MobiDB-lite"/>
    </source>
</evidence>
<dbReference type="PANTHER" id="PTHR32282">
    <property type="entry name" value="BINDING PROTEIN TRANSPEPTIDASE, PUTATIVE-RELATED"/>
    <property type="match status" value="1"/>
</dbReference>
<keyword evidence="6" id="KW-0328">Glycosyltransferase</keyword>
<keyword evidence="4" id="KW-0121">Carboxypeptidase</keyword>
<evidence type="ECO:0000256" key="1">
    <source>
        <dbReference type="ARBA" id="ARBA00004752"/>
    </source>
</evidence>
<dbReference type="InterPro" id="IPR036950">
    <property type="entry name" value="PBP_transglycosylase"/>
</dbReference>
<evidence type="ECO:0000256" key="11">
    <source>
        <dbReference type="ARBA" id="ARBA00049902"/>
    </source>
</evidence>
<name>A0ABW5UH50_9BURK</name>
<protein>
    <recommendedName>
        <fullName evidence="10">peptidoglycan glycosyltransferase</fullName>
        <ecNumber evidence="10">2.4.99.28</ecNumber>
    </recommendedName>
</protein>
<comment type="similarity">
    <text evidence="2">In the C-terminal section; belongs to the transpeptidase family.</text>
</comment>
<evidence type="ECO:0000256" key="4">
    <source>
        <dbReference type="ARBA" id="ARBA00022645"/>
    </source>
</evidence>
<evidence type="ECO:0000259" key="13">
    <source>
        <dbReference type="Pfam" id="PF00905"/>
    </source>
</evidence>
<evidence type="ECO:0000256" key="3">
    <source>
        <dbReference type="ARBA" id="ARBA00007739"/>
    </source>
</evidence>
<feature type="domain" description="Penicillin-binding protein transpeptidase" evidence="13">
    <location>
        <begin position="331"/>
        <end position="584"/>
    </location>
</feature>
<evidence type="ECO:0000256" key="5">
    <source>
        <dbReference type="ARBA" id="ARBA00022670"/>
    </source>
</evidence>
<proteinExistence type="inferred from homology"/>
<comment type="similarity">
    <text evidence="3">In the N-terminal section; belongs to the glycosyltransferase 51 family.</text>
</comment>
<evidence type="ECO:0000256" key="10">
    <source>
        <dbReference type="ARBA" id="ARBA00044770"/>
    </source>
</evidence>
<dbReference type="SUPFAM" id="SSF53955">
    <property type="entry name" value="Lysozyme-like"/>
    <property type="match status" value="1"/>
</dbReference>
<dbReference type="Pfam" id="PF00905">
    <property type="entry name" value="Transpeptidase"/>
    <property type="match status" value="1"/>
</dbReference>
<dbReference type="Proteomes" id="UP001597463">
    <property type="component" value="Unassembled WGS sequence"/>
</dbReference>
<feature type="region of interest" description="Disordered" evidence="12">
    <location>
        <begin position="681"/>
        <end position="713"/>
    </location>
</feature>
<evidence type="ECO:0000313" key="15">
    <source>
        <dbReference type="EMBL" id="MFD2752912.1"/>
    </source>
</evidence>
<keyword evidence="5" id="KW-0645">Protease</keyword>
<sequence length="846" mass="90479">MTDAPVPAIPALLRAGAPEPGRRLLRRAAIAALLGLGLSTVSHALPSFDEVRREHRSSETVLLSREGEVLQRLRTDSTVRRGPWTALGDVSPALRTALVLSEDKRFYEHSGVDWTAVTSAAWGNLWNTRTRGASTITMQLAGLLDGDWRQGPGGRTVVQKVGQAVAAQVLDRRWRKDQILEAYLNLVPFRGEIVGIDALAQTLFGKAPHGLDAREAALAAALVRAPNASPERVAQRACGVLQAMAPDDAAARNCQDGGSALQLYTASVLQRRQWAPSEGVAPHFARRWLALPQNKNREQVRSTLSAPLQRFAVASLQQHLRELQGRNVEDGAAVVLDNATGEILAWVGSSGTLSQASEVDGVTAMRQPGSTFKPFLYAQAIAEKRLTAASLIEDSPAHIPTQNGLYIPQNYDRRFKGWVSARTALASSLNVPAVRTLVMVTPDAFFDQLKRLGLPLRESGGYYGFSLALGSSEVPLLQLTNAYRALGNGGLYRPVSWTLGPTGSRMSRMAGGKPNDGEQTAGGEAPVQALDARAAYIVGNILSDNMARAPTFGTDSVLATRFWTAVKTGTSKDMRDNWALGWSERYTVGVWVGNARGDAMHSVSGTSGAAPVWAEIMGFLHRSTPSRAPQPPAGLVQQQVQFGAAGPGAAGQGLPLESARSEWFIAGTQQAVFAMDHVASDAGNDRNSSRNHARNGAGSAQAATQNRSVQPMPVRISRPANGTILALDPDIPPDRQRVQLIARQAGMAAEQDWRDGSLRWRMVTQRIAAPVQPGAAAAGGAGTSRVSDVTREIGRGSQVGWLPWPGRHRIELVDAAGTVLDSVQVEVRGAGALVAGPEEIRGTRRR</sequence>
<dbReference type="InterPro" id="IPR012338">
    <property type="entry name" value="Beta-lactam/transpept-like"/>
</dbReference>
<comment type="pathway">
    <text evidence="1">Cell wall biogenesis; peptidoglycan biosynthesis.</text>
</comment>